<dbReference type="Proteomes" id="UP001165122">
    <property type="component" value="Unassembled WGS sequence"/>
</dbReference>
<dbReference type="InterPro" id="IPR009030">
    <property type="entry name" value="Growth_fac_rcpt_cys_sf"/>
</dbReference>
<name>A0A9W7FTE9_9STRA</name>
<comment type="caution">
    <text evidence="4">The sequence shown here is derived from an EMBL/GenBank/DDBJ whole genome shotgun (WGS) entry which is preliminary data.</text>
</comment>
<dbReference type="OrthoDB" id="439917at2759"/>
<dbReference type="PANTHER" id="PTHR46967">
    <property type="entry name" value="INSULIN-LIKE GROWTH FACTOR BINDING PROTEIN,N-TERMINAL"/>
    <property type="match status" value="1"/>
</dbReference>
<dbReference type="SMART" id="SM01411">
    <property type="entry name" value="Ephrin_rec_like"/>
    <property type="match status" value="14"/>
</dbReference>
<gene>
    <name evidence="4" type="ORF">TrLO_g10562</name>
</gene>
<evidence type="ECO:0000256" key="1">
    <source>
        <dbReference type="SAM" id="MobiDB-lite"/>
    </source>
</evidence>
<evidence type="ECO:0000256" key="2">
    <source>
        <dbReference type="SAM" id="Phobius"/>
    </source>
</evidence>
<dbReference type="SUPFAM" id="SSF49899">
    <property type="entry name" value="Concanavalin A-like lectins/glucanases"/>
    <property type="match status" value="1"/>
</dbReference>
<feature type="transmembrane region" description="Helical" evidence="2">
    <location>
        <begin position="1812"/>
        <end position="1830"/>
    </location>
</feature>
<sequence length="2576" mass="281227">MVYTKGSNQKGVCASLAEGGTPITTMCMPDDHDILRLIDREDDYSTCPDVEHGGPACEYWYNEAWVQVPKGGSSPFYGDCKKYASCMKGELTTLLACVECYDFDDYEVLSVEGSVPDVSTSTFAESLATHMCIDHDELTYYKTCDANERYDKKDFTQCPGSRRLGAGLSKHQEEFQTSIFMTMVEQFGSAQGMDRIGDIAASSADQLQQHLLNPLFGSLGAEEAPPMFRSFLYDGEAIILFEPPDPGCACYKECFREQKSLFEWKYPVYVCTECLPGYVPAKVATGFPGGERGFFYRDLKKCPNLNGDIKEYPTMCVKESIVDAGHYCPIETGTCASDLINITIEIEQLKNLPPFDNLNNDESWGRYMLDVYSKHSQFINEAAGGLLGWVTGGASKVVEGSSGLETLNTAATNTQYPNYYVSVRVAGRESWLVPKYTGIGSYFQEIGLYKMLKIDTDTLVWDNKLDVISGARIYREKENIVKFENVCPDSSIEFSVMDLDMAPQELFKMMMIDRQEISLDCENVPETDLCVPVNKSTEENVVSYCHQMRWPTPRESVLLQRQSPDRKKTEQFKKGYDAAHKHALAGLSFWESAKAKAGNWWNAGKNFLDDDKDECSILDLFDLASCFDKNEPIEKKQADQQQQADSLDELMDERTKTRFTFNIDYGCLQSSCLECFGASNSCTKCELGFGLHTPCTSKGFQTRNPNSTSVGSDSFKTTELGLRVTSTAGQKLGAAILPTFCQNHTTAGKEKLYWEVTTLNGRNMVIGVATDQADLTRSLLEDEENAAGINFAWYFEWYKGTIDSLLFGPATSTHDEYMEDFTRDDVHSSYKYVEKSMTRLRFALDQKTGELWFGINDEWIIGSPSRGVRPMFTLPKDRTWFPAVSKTDDITQLSSSAEIDVRFHIRESDFFFRVPRGFKAIEPEANNTARMPGKCEKCADGKISDGTGQCEACPPGSWRTGDEKECKRCPVGWRGWSEGGELEDCKICEPGSYASTGGSSKCEKCGLGSFASEEGANTCVACEKGKLANITGSLECTDCPKGKYTSTERSAMCVPCGEGHFCNTMGMTSQLPCAAGSFSLSNGMRGVAECELCELGKFAGEPKSTKCANCNNGRYCDTNGTITPKYCVDPNEDVIVTKKTFTRNDGGSYSRCEPCESCDDAFDDNGNPLGQKLTGCNELGPVCVNCESGKYSNGVVCSNCERGKFSGPGALQCDLCNNGFMCPEEGSNKKIPCGAGNYSRGDEGAVTFCRACPQGKKSTEEKNRCELCTAGRYSLEGARGCSPCVSGSFSGAGQQSCSTCMPGKKSSSERDMCVICTAGRFSLEGASECSLCDPGTISGAGEQSCSSCMPGKKSSSERDKCELCETGRYSVEGSSSCKACAKGKFNNNPGSPSCSFCPASTFGDTNGMSECTKCRPNTFSNSQNSTQCIDCPAKSFSAEGSTACSACSDLNCEPGEEVICDADSRLCLSCPAGKSSAQGEKCEECEKGKAAAEAGSSFCISCNLGKYSDGVGLPGCLACPSGQYTNGDNDYSSCLPCASGRYSKDSGAPQCSPCSPGAFSEEGWSQCEACTPGKVSASESSTNCDDCASGKFASTSGSISCSNCEEGTYATDGGASGCKKCPVGTFSPESATDCTPCLEGAFSDQPGSSTCKVCPQTRYSYEKSSSCSICDVGYFSTPKNQGEQGEVDCQTCPDGASCAKPGTTVEDLDVKRGFWRSSRTSSNIVQCLNAAACPGSQLPASPSANDTDSNPNLHGTQDSTNSSDSKVLEDGPSDCADGYGGPLCLVCARGYSQSLAGGCNGCPDSSDTAMSIAGYALGFPAIIFVLFSLARKMAGGSLQEHVKKARNDRNHWGYSLRSKLKILASSWQIIGSLQDVLGLSLPIVFTEFISTISDVVNLDYFSLLPLGCLVDTSFHNKLLVATLGPLFFYGCAFAIFVLREAVRPERNIELMKENFHTFVTASLIVSYAVFTSVSTTLFLTFRCEQYGDDLTWWLVEDPSIDCMSPGHKLYQAYALFMMLVYPLGTTLFYFFVLWFKREALKSPERDENEDLHSFTFLWDAYTPEMWYFEVLENVRRLSLSGILVFIAPKSKEQIAVGMLVSLLSVSVYSRARPYIKEEDNSLAITSQWSIFFTFFSSLLCKFNRLEVLALEGGINVDEGATVMGETNDGLMGVLLIIVNLLGVILFVLQLLLRLSKKISKLKHRHTGVIGGISRRDLKDEGVVAEYVKVLAQSGELEAGWTSMLKVNRFAKKLEGGRVKGEFRCSGGDGPVDQYRFVFDVKGSCEDCKGYVMNLEGNEREGEVEHSILQNHGGVVTKYIALELPQGKGGWTEQSDAVYKVKGHGSDFLLLQTIRAKRRGGRARADMLEGFQFRKKEGGMFTEVTYVSSCEFNVGLVGGLMLLNVEFKVCLRFVCDMIERLEGGVGGWKGKCSNKGKELGLKAIQPKSTTMIEIVLGGGGNNPLRRQSLQKHIKKVESFGHEHVMVEGGRMGKGKGKGKEKGKEKREDLMCVNTNGLLEVQKKGGDGVELRKPSGNIIPPPSMPWAKMFDSETNTYYYQHTQDTTRYSWDKPDDYVE</sequence>
<dbReference type="Gene3D" id="2.60.120.920">
    <property type="match status" value="1"/>
</dbReference>
<accession>A0A9W7FTE9</accession>
<organism evidence="4 5">
    <name type="scientific">Triparma laevis f. longispina</name>
    <dbReference type="NCBI Taxonomy" id="1714387"/>
    <lineage>
        <taxon>Eukaryota</taxon>
        <taxon>Sar</taxon>
        <taxon>Stramenopiles</taxon>
        <taxon>Ochrophyta</taxon>
        <taxon>Bolidophyceae</taxon>
        <taxon>Parmales</taxon>
        <taxon>Triparmaceae</taxon>
        <taxon>Triparma</taxon>
    </lineage>
</organism>
<keyword evidence="2" id="KW-0472">Membrane</keyword>
<feature type="compositionally biased region" description="Polar residues" evidence="1">
    <location>
        <begin position="1738"/>
        <end position="1765"/>
    </location>
</feature>
<proteinExistence type="predicted"/>
<keyword evidence="5" id="KW-1185">Reference proteome</keyword>
<dbReference type="Pfam" id="PF07699">
    <property type="entry name" value="Ephrin_rec_like"/>
    <property type="match status" value="1"/>
</dbReference>
<keyword evidence="2" id="KW-0812">Transmembrane</keyword>
<dbReference type="InterPro" id="IPR043136">
    <property type="entry name" value="B30.2/SPRY_sf"/>
</dbReference>
<feature type="transmembrane region" description="Helical" evidence="2">
    <location>
        <begin position="2170"/>
        <end position="2192"/>
    </location>
</feature>
<feature type="transmembrane region" description="Helical" evidence="2">
    <location>
        <begin position="2013"/>
        <end position="2035"/>
    </location>
</feature>
<evidence type="ECO:0000259" key="3">
    <source>
        <dbReference type="Pfam" id="PF07699"/>
    </source>
</evidence>
<dbReference type="InterPro" id="IPR011641">
    <property type="entry name" value="Tyr-kin_ephrin_A/B_rcpt-like"/>
</dbReference>
<evidence type="ECO:0000313" key="5">
    <source>
        <dbReference type="Proteomes" id="UP001165122"/>
    </source>
</evidence>
<feature type="transmembrane region" description="Helical" evidence="2">
    <location>
        <begin position="1918"/>
        <end position="1938"/>
    </location>
</feature>
<dbReference type="SUPFAM" id="SSF57184">
    <property type="entry name" value="Growth factor receptor domain"/>
    <property type="match status" value="4"/>
</dbReference>
<feature type="transmembrane region" description="Helical" evidence="2">
    <location>
        <begin position="1876"/>
        <end position="1898"/>
    </location>
</feature>
<dbReference type="InterPro" id="IPR013320">
    <property type="entry name" value="ConA-like_dom_sf"/>
</dbReference>
<dbReference type="EMBL" id="BRXW01000312">
    <property type="protein sequence ID" value="GMI17923.1"/>
    <property type="molecule type" value="Genomic_DNA"/>
</dbReference>
<feature type="region of interest" description="Disordered" evidence="1">
    <location>
        <begin position="1738"/>
        <end position="1769"/>
    </location>
</feature>
<keyword evidence="2" id="KW-1133">Transmembrane helix</keyword>
<dbReference type="PANTHER" id="PTHR46967:SF2">
    <property type="entry name" value="SUSHI, VON WILLEBRAND FACTOR TYPE A, EGF AND PENTRAXIN DOMAIN-CONTAINING PROTEIN 1-LIKE"/>
    <property type="match status" value="1"/>
</dbReference>
<dbReference type="Gene3D" id="2.10.50.10">
    <property type="entry name" value="Tumor Necrosis Factor Receptor, subunit A, domain 2"/>
    <property type="match status" value="6"/>
</dbReference>
<protein>
    <recommendedName>
        <fullName evidence="3">Tyrosine-protein kinase ephrin type A/B receptor-like domain-containing protein</fullName>
    </recommendedName>
</protein>
<feature type="domain" description="Tyrosine-protein kinase ephrin type A/B receptor-like" evidence="3">
    <location>
        <begin position="1367"/>
        <end position="1407"/>
    </location>
</feature>
<feature type="transmembrane region" description="Helical" evidence="2">
    <location>
        <begin position="1958"/>
        <end position="1981"/>
    </location>
</feature>
<reference evidence="5" key="1">
    <citation type="journal article" date="2023" name="Commun. Biol.">
        <title>Genome analysis of Parmales, the sister group of diatoms, reveals the evolutionary specialization of diatoms from phago-mixotrophs to photoautotrophs.</title>
        <authorList>
            <person name="Ban H."/>
            <person name="Sato S."/>
            <person name="Yoshikawa S."/>
            <person name="Yamada K."/>
            <person name="Nakamura Y."/>
            <person name="Ichinomiya M."/>
            <person name="Sato N."/>
            <person name="Blanc-Mathieu R."/>
            <person name="Endo H."/>
            <person name="Kuwata A."/>
            <person name="Ogata H."/>
        </authorList>
    </citation>
    <scope>NUCLEOTIDE SEQUENCE [LARGE SCALE GENOMIC DNA]</scope>
    <source>
        <strain evidence="5">NIES 3700</strain>
    </source>
</reference>
<evidence type="ECO:0000313" key="4">
    <source>
        <dbReference type="EMBL" id="GMI17923.1"/>
    </source>
</evidence>